<evidence type="ECO:0000256" key="2">
    <source>
        <dbReference type="ARBA" id="ARBA00023121"/>
    </source>
</evidence>
<comment type="caution">
    <text evidence="4">The sequence shown here is derived from an EMBL/GenBank/DDBJ whole genome shotgun (WGS) entry which is preliminary data.</text>
</comment>
<dbReference type="OrthoDB" id="346910at2759"/>
<sequence>MTTPLEAKFKKAVWLVRNGPPKEGTSNDEKLKFYSLFKQATEGDCTAAQPWAVQFEARAKWDAWSALKGMSKTEAMEKYIDLVAEGDASWESHEALKAYKEEA</sequence>
<evidence type="ECO:0000259" key="3">
    <source>
        <dbReference type="PROSITE" id="PS51228"/>
    </source>
</evidence>
<dbReference type="Gene3D" id="1.20.80.10">
    <property type="match status" value="1"/>
</dbReference>
<name>A0A9D4TGR4_CHLVU</name>
<protein>
    <recommendedName>
        <fullName evidence="3">ACB domain-containing protein</fullName>
    </recommendedName>
</protein>
<dbReference type="InterPro" id="IPR000582">
    <property type="entry name" value="Acyl-CoA-binding_protein"/>
</dbReference>
<accession>A0A9D4TGR4</accession>
<dbReference type="AlphaFoldDB" id="A0A9D4TGR4"/>
<dbReference type="InterPro" id="IPR035984">
    <property type="entry name" value="Acyl-CoA-binding_sf"/>
</dbReference>
<reference evidence="4" key="1">
    <citation type="journal article" date="2019" name="Plant J.">
        <title>Chlorella vulgaris genome assembly and annotation reveals the molecular basis for metabolic acclimation to high light conditions.</title>
        <authorList>
            <person name="Cecchin M."/>
            <person name="Marcolungo L."/>
            <person name="Rossato M."/>
            <person name="Girolomoni L."/>
            <person name="Cosentino E."/>
            <person name="Cuine S."/>
            <person name="Li-Beisson Y."/>
            <person name="Delledonne M."/>
            <person name="Ballottari M."/>
        </authorList>
    </citation>
    <scope>NUCLEOTIDE SEQUENCE</scope>
    <source>
        <strain evidence="4">211/11P</strain>
    </source>
</reference>
<proteinExistence type="inferred from homology"/>
<dbReference type="PRINTS" id="PR00689">
    <property type="entry name" value="ACOABINDINGP"/>
</dbReference>
<dbReference type="InterPro" id="IPR022408">
    <property type="entry name" value="Acyl-CoA-binding_prot_CS"/>
</dbReference>
<evidence type="ECO:0000313" key="4">
    <source>
        <dbReference type="EMBL" id="KAI3425097.1"/>
    </source>
</evidence>
<dbReference type="GO" id="GO:0006631">
    <property type="term" value="P:fatty acid metabolic process"/>
    <property type="evidence" value="ECO:0007669"/>
    <property type="project" value="TreeGrafter"/>
</dbReference>
<keyword evidence="2" id="KW-0446">Lipid-binding</keyword>
<dbReference type="PROSITE" id="PS00880">
    <property type="entry name" value="ACB_1"/>
    <property type="match status" value="1"/>
</dbReference>
<dbReference type="InterPro" id="IPR014352">
    <property type="entry name" value="FERM/acyl-CoA-bd_prot_sf"/>
</dbReference>
<dbReference type="Proteomes" id="UP001055712">
    <property type="component" value="Unassembled WGS sequence"/>
</dbReference>
<evidence type="ECO:0000313" key="5">
    <source>
        <dbReference type="Proteomes" id="UP001055712"/>
    </source>
</evidence>
<dbReference type="PANTHER" id="PTHR23310">
    <property type="entry name" value="ACYL-COA-BINDING PROTEIN, ACBP"/>
    <property type="match status" value="1"/>
</dbReference>
<dbReference type="EMBL" id="SIDB01000012">
    <property type="protein sequence ID" value="KAI3425097.1"/>
    <property type="molecule type" value="Genomic_DNA"/>
</dbReference>
<dbReference type="Pfam" id="PF00887">
    <property type="entry name" value="ACBP"/>
    <property type="match status" value="1"/>
</dbReference>
<gene>
    <name evidence="4" type="ORF">D9Q98_008475</name>
</gene>
<organism evidence="4 5">
    <name type="scientific">Chlorella vulgaris</name>
    <name type="common">Green alga</name>
    <dbReference type="NCBI Taxonomy" id="3077"/>
    <lineage>
        <taxon>Eukaryota</taxon>
        <taxon>Viridiplantae</taxon>
        <taxon>Chlorophyta</taxon>
        <taxon>core chlorophytes</taxon>
        <taxon>Trebouxiophyceae</taxon>
        <taxon>Chlorellales</taxon>
        <taxon>Chlorellaceae</taxon>
        <taxon>Chlorella clade</taxon>
        <taxon>Chlorella</taxon>
    </lineage>
</organism>
<dbReference type="PANTHER" id="PTHR23310:SF115">
    <property type="entry name" value="ACB DOMAIN-CONTAINING PROTEIN"/>
    <property type="match status" value="1"/>
</dbReference>
<keyword evidence="5" id="KW-1185">Reference proteome</keyword>
<dbReference type="SUPFAM" id="SSF47027">
    <property type="entry name" value="Acyl-CoA binding protein"/>
    <property type="match status" value="1"/>
</dbReference>
<reference evidence="4" key="2">
    <citation type="submission" date="2020-11" db="EMBL/GenBank/DDBJ databases">
        <authorList>
            <person name="Cecchin M."/>
            <person name="Marcolungo L."/>
            <person name="Rossato M."/>
            <person name="Girolomoni L."/>
            <person name="Cosentino E."/>
            <person name="Cuine S."/>
            <person name="Li-Beisson Y."/>
            <person name="Delledonne M."/>
            <person name="Ballottari M."/>
        </authorList>
    </citation>
    <scope>NUCLEOTIDE SEQUENCE</scope>
    <source>
        <strain evidence="4">211/11P</strain>
        <tissue evidence="4">Whole cell</tissue>
    </source>
</reference>
<feature type="domain" description="ACB" evidence="3">
    <location>
        <begin position="5"/>
        <end position="92"/>
    </location>
</feature>
<dbReference type="PROSITE" id="PS51228">
    <property type="entry name" value="ACB_2"/>
    <property type="match status" value="1"/>
</dbReference>
<comment type="similarity">
    <text evidence="1">Belongs to the ACBP family.</text>
</comment>
<evidence type="ECO:0000256" key="1">
    <source>
        <dbReference type="ARBA" id="ARBA00005567"/>
    </source>
</evidence>
<dbReference type="GO" id="GO:0000062">
    <property type="term" value="F:fatty-acyl-CoA binding"/>
    <property type="evidence" value="ECO:0007669"/>
    <property type="project" value="InterPro"/>
</dbReference>